<feature type="region of interest" description="Disordered" evidence="6">
    <location>
        <begin position="403"/>
        <end position="443"/>
    </location>
</feature>
<sequence>MTTLVLDGDSLQCDCAWYWFVRATRERPQHARAALRGARCGGLAPDQALAPDQPDPRALTCALPPAAGCPAGCECRVTGEHSELSCARAGLARVPRAPPGLPARSLLLPHNNISVLTLDDITSDLEVLDLSDNLIEGVDAATMAALLDSRRIVCLAGNPLRCDAMPLLRTLLAHVVPRVGGAVGVQYTCPGAVDALATARELARHCAPGVWPYVLAGLALAAVSAVVAGCLVRPAARQHIKMFLFERGLCLSWLLRPWRAEDDAELPYDAFVSFSHHDSAFATELTRRLERGAALRLCLHSRDWRPGEWIPEQIARSVRESRRTLVLLSENFLSSTWARAELREAHALALRERRPRLLLVLLPGMSAERAAAADPELRAYIASVTYLRWDEPRFWDKLQLAMPKPRAPPAPVPPAPPAGPPGPPRAPRALRRARGATLRLRRL</sequence>
<gene>
    <name evidence="9" type="ORF">EEDITHA_LOCUS1632</name>
</gene>
<evidence type="ECO:0000313" key="10">
    <source>
        <dbReference type="Proteomes" id="UP001153954"/>
    </source>
</evidence>
<keyword evidence="10" id="KW-1185">Reference proteome</keyword>
<comment type="subcellular location">
    <subcellularLocation>
        <location evidence="1">Membrane</location>
        <topology evidence="1">Single-pass membrane protein</topology>
    </subcellularLocation>
</comment>
<comment type="caution">
    <text evidence="9">The sequence shown here is derived from an EMBL/GenBank/DDBJ whole genome shotgun (WGS) entry which is preliminary data.</text>
</comment>
<dbReference type="SUPFAM" id="SSF52058">
    <property type="entry name" value="L domain-like"/>
    <property type="match status" value="1"/>
</dbReference>
<evidence type="ECO:0000256" key="3">
    <source>
        <dbReference type="ARBA" id="ARBA00022729"/>
    </source>
</evidence>
<dbReference type="InterPro" id="IPR000157">
    <property type="entry name" value="TIR_dom"/>
</dbReference>
<dbReference type="AlphaFoldDB" id="A0AAU9TEH5"/>
<dbReference type="GO" id="GO:0005886">
    <property type="term" value="C:plasma membrane"/>
    <property type="evidence" value="ECO:0007669"/>
    <property type="project" value="TreeGrafter"/>
</dbReference>
<dbReference type="InterPro" id="IPR035897">
    <property type="entry name" value="Toll_tir_struct_dom_sf"/>
</dbReference>
<dbReference type="PANTHER" id="PTHR24365">
    <property type="entry name" value="TOLL-LIKE RECEPTOR"/>
    <property type="match status" value="1"/>
</dbReference>
<feature type="transmembrane region" description="Helical" evidence="7">
    <location>
        <begin position="210"/>
        <end position="232"/>
    </location>
</feature>
<proteinExistence type="predicted"/>
<dbReference type="GO" id="GO:0007165">
    <property type="term" value="P:signal transduction"/>
    <property type="evidence" value="ECO:0007669"/>
    <property type="project" value="InterPro"/>
</dbReference>
<dbReference type="Gene3D" id="3.80.10.10">
    <property type="entry name" value="Ribonuclease Inhibitor"/>
    <property type="match status" value="1"/>
</dbReference>
<evidence type="ECO:0000313" key="9">
    <source>
        <dbReference type="EMBL" id="CAH2085124.1"/>
    </source>
</evidence>
<reference evidence="9" key="1">
    <citation type="submission" date="2022-03" db="EMBL/GenBank/DDBJ databases">
        <authorList>
            <person name="Tunstrom K."/>
        </authorList>
    </citation>
    <scope>NUCLEOTIDE SEQUENCE</scope>
</reference>
<dbReference type="InterPro" id="IPR032675">
    <property type="entry name" value="LRR_dom_sf"/>
</dbReference>
<keyword evidence="4 7" id="KW-1133">Transmembrane helix</keyword>
<keyword evidence="3" id="KW-0732">Signal</keyword>
<keyword evidence="5 7" id="KW-0472">Membrane</keyword>
<evidence type="ECO:0000256" key="4">
    <source>
        <dbReference type="ARBA" id="ARBA00022989"/>
    </source>
</evidence>
<evidence type="ECO:0000256" key="5">
    <source>
        <dbReference type="ARBA" id="ARBA00023136"/>
    </source>
</evidence>
<dbReference type="Proteomes" id="UP001153954">
    <property type="component" value="Unassembled WGS sequence"/>
</dbReference>
<accession>A0AAU9TEH5</accession>
<feature type="compositionally biased region" description="Basic residues" evidence="6">
    <location>
        <begin position="428"/>
        <end position="443"/>
    </location>
</feature>
<dbReference type="Pfam" id="PF13676">
    <property type="entry name" value="TIR_2"/>
    <property type="match status" value="1"/>
</dbReference>
<evidence type="ECO:0000256" key="1">
    <source>
        <dbReference type="ARBA" id="ARBA00004167"/>
    </source>
</evidence>
<dbReference type="PROSITE" id="PS50104">
    <property type="entry name" value="TIR"/>
    <property type="match status" value="1"/>
</dbReference>
<dbReference type="GO" id="GO:0038023">
    <property type="term" value="F:signaling receptor activity"/>
    <property type="evidence" value="ECO:0007669"/>
    <property type="project" value="TreeGrafter"/>
</dbReference>
<dbReference type="SMART" id="SM00255">
    <property type="entry name" value="TIR"/>
    <property type="match status" value="1"/>
</dbReference>
<dbReference type="EMBL" id="CAKOGL010000004">
    <property type="protein sequence ID" value="CAH2085124.1"/>
    <property type="molecule type" value="Genomic_DNA"/>
</dbReference>
<name>A0AAU9TEH5_EUPED</name>
<dbReference type="SUPFAM" id="SSF52200">
    <property type="entry name" value="Toll/Interleukin receptor TIR domain"/>
    <property type="match status" value="1"/>
</dbReference>
<protein>
    <recommendedName>
        <fullName evidence="8">TIR domain-containing protein</fullName>
    </recommendedName>
</protein>
<evidence type="ECO:0000256" key="7">
    <source>
        <dbReference type="SAM" id="Phobius"/>
    </source>
</evidence>
<keyword evidence="2 7" id="KW-0812">Transmembrane</keyword>
<evidence type="ECO:0000256" key="2">
    <source>
        <dbReference type="ARBA" id="ARBA00022692"/>
    </source>
</evidence>
<feature type="domain" description="TIR" evidence="8">
    <location>
        <begin position="266"/>
        <end position="402"/>
    </location>
</feature>
<evidence type="ECO:0000256" key="6">
    <source>
        <dbReference type="SAM" id="MobiDB-lite"/>
    </source>
</evidence>
<evidence type="ECO:0000259" key="8">
    <source>
        <dbReference type="PROSITE" id="PS50104"/>
    </source>
</evidence>
<feature type="compositionally biased region" description="Pro residues" evidence="6">
    <location>
        <begin position="405"/>
        <end position="426"/>
    </location>
</feature>
<dbReference type="PRINTS" id="PR01537">
    <property type="entry name" value="INTRLKN1R1F"/>
</dbReference>
<organism evidence="9 10">
    <name type="scientific">Euphydryas editha</name>
    <name type="common">Edith's checkerspot</name>
    <dbReference type="NCBI Taxonomy" id="104508"/>
    <lineage>
        <taxon>Eukaryota</taxon>
        <taxon>Metazoa</taxon>
        <taxon>Ecdysozoa</taxon>
        <taxon>Arthropoda</taxon>
        <taxon>Hexapoda</taxon>
        <taxon>Insecta</taxon>
        <taxon>Pterygota</taxon>
        <taxon>Neoptera</taxon>
        <taxon>Endopterygota</taxon>
        <taxon>Lepidoptera</taxon>
        <taxon>Glossata</taxon>
        <taxon>Ditrysia</taxon>
        <taxon>Papilionoidea</taxon>
        <taxon>Nymphalidae</taxon>
        <taxon>Nymphalinae</taxon>
        <taxon>Euphydryas</taxon>
    </lineage>
</organism>
<dbReference type="PANTHER" id="PTHR24365:SF541">
    <property type="entry name" value="PROTEIN TOLL-RELATED"/>
    <property type="match status" value="1"/>
</dbReference>
<dbReference type="Gene3D" id="3.40.50.10140">
    <property type="entry name" value="Toll/interleukin-1 receptor homology (TIR) domain"/>
    <property type="match status" value="1"/>
</dbReference>